<comment type="caution">
    <text evidence="1">The sequence shown here is derived from an EMBL/GenBank/DDBJ whole genome shotgun (WGS) entry which is preliminary data.</text>
</comment>
<evidence type="ECO:0000313" key="1">
    <source>
        <dbReference type="EMBL" id="NMH96162.1"/>
    </source>
</evidence>
<accession>A0ABX1S6D1</accession>
<dbReference type="NCBIfam" id="NF033179">
    <property type="entry name" value="TnsA_like_Actin"/>
    <property type="match status" value="1"/>
</dbReference>
<name>A0ABX1S6D1_9PSEU</name>
<evidence type="ECO:0000313" key="2">
    <source>
        <dbReference type="Proteomes" id="UP000820669"/>
    </source>
</evidence>
<sequence>MPVRSFPSYRGQRNRPGLWWSTTVGRHAGYESWLERDHAMLLAFDPQVLGYSSQPRDGLRARRHAPDFSTRLADGSAVVIGCRPPGRIRAADAVAFEATTQGSELVGWEYRLVGESLAGTVRRLTGYRHPRPGPVARLVTRVG</sequence>
<organism evidence="1 2">
    <name type="scientific">Pseudonocardia acidicola</name>
    <dbReference type="NCBI Taxonomy" id="2724939"/>
    <lineage>
        <taxon>Bacteria</taxon>
        <taxon>Bacillati</taxon>
        <taxon>Actinomycetota</taxon>
        <taxon>Actinomycetes</taxon>
        <taxon>Pseudonocardiales</taxon>
        <taxon>Pseudonocardiaceae</taxon>
        <taxon>Pseudonocardia</taxon>
    </lineage>
</organism>
<reference evidence="1 2" key="1">
    <citation type="submission" date="2020-04" db="EMBL/GenBank/DDBJ databases">
        <authorList>
            <person name="Klaysubun C."/>
            <person name="Duangmal K."/>
            <person name="Lipun K."/>
        </authorList>
    </citation>
    <scope>NUCLEOTIDE SEQUENCE [LARGE SCALE GENOMIC DNA]</scope>
    <source>
        <strain evidence="1 2">K10HN5</strain>
    </source>
</reference>
<protein>
    <submittedName>
        <fullName evidence="1">TnsA-like heteromeric transposase endonuclease subunit</fullName>
    </submittedName>
</protein>
<dbReference type="Proteomes" id="UP000820669">
    <property type="component" value="Unassembled WGS sequence"/>
</dbReference>
<proteinExistence type="predicted"/>
<keyword evidence="2" id="KW-1185">Reference proteome</keyword>
<dbReference type="InterPro" id="IPR048000">
    <property type="entry name" value="TnsA-like"/>
</dbReference>
<gene>
    <name evidence="1" type="ORF">HF526_02305</name>
</gene>
<dbReference type="EMBL" id="JAAXLA010000003">
    <property type="protein sequence ID" value="NMH96162.1"/>
    <property type="molecule type" value="Genomic_DNA"/>
</dbReference>